<feature type="chain" id="PRO_5039710128" evidence="1">
    <location>
        <begin position="21"/>
        <end position="152"/>
    </location>
</feature>
<organism evidence="2 3">
    <name type="scientific">Rhipicephalus sanguineus</name>
    <name type="common">Brown dog tick</name>
    <name type="synonym">Ixodes sanguineus</name>
    <dbReference type="NCBI Taxonomy" id="34632"/>
    <lineage>
        <taxon>Eukaryota</taxon>
        <taxon>Metazoa</taxon>
        <taxon>Ecdysozoa</taxon>
        <taxon>Arthropoda</taxon>
        <taxon>Chelicerata</taxon>
        <taxon>Arachnida</taxon>
        <taxon>Acari</taxon>
        <taxon>Parasitiformes</taxon>
        <taxon>Ixodida</taxon>
        <taxon>Ixodoidea</taxon>
        <taxon>Ixodidae</taxon>
        <taxon>Rhipicephalinae</taxon>
        <taxon>Rhipicephalus</taxon>
        <taxon>Rhipicephalus</taxon>
    </lineage>
</organism>
<dbReference type="EMBL" id="JABSTV010001250">
    <property type="protein sequence ID" value="KAH7957535.1"/>
    <property type="molecule type" value="Genomic_DNA"/>
</dbReference>
<protein>
    <submittedName>
        <fullName evidence="2">Uncharacterized protein</fullName>
    </submittedName>
</protein>
<reference evidence="2" key="1">
    <citation type="journal article" date="2020" name="Cell">
        <title>Large-Scale Comparative Analyses of Tick Genomes Elucidate Their Genetic Diversity and Vector Capacities.</title>
        <authorList>
            <consortium name="Tick Genome and Microbiome Consortium (TIGMIC)"/>
            <person name="Jia N."/>
            <person name="Wang J."/>
            <person name="Shi W."/>
            <person name="Du L."/>
            <person name="Sun Y."/>
            <person name="Zhan W."/>
            <person name="Jiang J.F."/>
            <person name="Wang Q."/>
            <person name="Zhang B."/>
            <person name="Ji P."/>
            <person name="Bell-Sakyi L."/>
            <person name="Cui X.M."/>
            <person name="Yuan T.T."/>
            <person name="Jiang B.G."/>
            <person name="Yang W.F."/>
            <person name="Lam T.T."/>
            <person name="Chang Q.C."/>
            <person name="Ding S.J."/>
            <person name="Wang X.J."/>
            <person name="Zhu J.G."/>
            <person name="Ruan X.D."/>
            <person name="Zhao L."/>
            <person name="Wei J.T."/>
            <person name="Ye R.Z."/>
            <person name="Que T.C."/>
            <person name="Du C.H."/>
            <person name="Zhou Y.H."/>
            <person name="Cheng J.X."/>
            <person name="Dai P.F."/>
            <person name="Guo W.B."/>
            <person name="Han X.H."/>
            <person name="Huang E.J."/>
            <person name="Li L.F."/>
            <person name="Wei W."/>
            <person name="Gao Y.C."/>
            <person name="Liu J.Z."/>
            <person name="Shao H.Z."/>
            <person name="Wang X."/>
            <person name="Wang C.C."/>
            <person name="Yang T.C."/>
            <person name="Huo Q.B."/>
            <person name="Li W."/>
            <person name="Chen H.Y."/>
            <person name="Chen S.E."/>
            <person name="Zhou L.G."/>
            <person name="Ni X.B."/>
            <person name="Tian J.H."/>
            <person name="Sheng Y."/>
            <person name="Liu T."/>
            <person name="Pan Y.S."/>
            <person name="Xia L.Y."/>
            <person name="Li J."/>
            <person name="Zhao F."/>
            <person name="Cao W.C."/>
        </authorList>
    </citation>
    <scope>NUCLEOTIDE SEQUENCE</scope>
    <source>
        <strain evidence="2">Rsan-2018</strain>
    </source>
</reference>
<keyword evidence="1" id="KW-0732">Signal</keyword>
<proteinExistence type="predicted"/>
<evidence type="ECO:0000313" key="2">
    <source>
        <dbReference type="EMBL" id="KAH7957535.1"/>
    </source>
</evidence>
<evidence type="ECO:0000256" key="1">
    <source>
        <dbReference type="SAM" id="SignalP"/>
    </source>
</evidence>
<gene>
    <name evidence="2" type="ORF">HPB52_019912</name>
</gene>
<comment type="caution">
    <text evidence="2">The sequence shown here is derived from an EMBL/GenBank/DDBJ whole genome shotgun (WGS) entry which is preliminary data.</text>
</comment>
<dbReference type="Proteomes" id="UP000821837">
    <property type="component" value="Unassembled WGS sequence"/>
</dbReference>
<evidence type="ECO:0000313" key="3">
    <source>
        <dbReference type="Proteomes" id="UP000821837"/>
    </source>
</evidence>
<keyword evidence="3" id="KW-1185">Reference proteome</keyword>
<dbReference type="AlphaFoldDB" id="A0A9D4PXF1"/>
<feature type="signal peptide" evidence="1">
    <location>
        <begin position="1"/>
        <end position="20"/>
    </location>
</feature>
<accession>A0A9D4PXF1</accession>
<reference evidence="2" key="2">
    <citation type="submission" date="2021-09" db="EMBL/GenBank/DDBJ databases">
        <authorList>
            <person name="Jia N."/>
            <person name="Wang J."/>
            <person name="Shi W."/>
            <person name="Du L."/>
            <person name="Sun Y."/>
            <person name="Zhan W."/>
            <person name="Jiang J."/>
            <person name="Wang Q."/>
            <person name="Zhang B."/>
            <person name="Ji P."/>
            <person name="Sakyi L.B."/>
            <person name="Cui X."/>
            <person name="Yuan T."/>
            <person name="Jiang B."/>
            <person name="Yang W."/>
            <person name="Lam T.T.-Y."/>
            <person name="Chang Q."/>
            <person name="Ding S."/>
            <person name="Wang X."/>
            <person name="Zhu J."/>
            <person name="Ruan X."/>
            <person name="Zhao L."/>
            <person name="Wei J."/>
            <person name="Que T."/>
            <person name="Du C."/>
            <person name="Cheng J."/>
            <person name="Dai P."/>
            <person name="Han X."/>
            <person name="Huang E."/>
            <person name="Gao Y."/>
            <person name="Liu J."/>
            <person name="Shao H."/>
            <person name="Ye R."/>
            <person name="Li L."/>
            <person name="Wei W."/>
            <person name="Wang X."/>
            <person name="Wang C."/>
            <person name="Huo Q."/>
            <person name="Li W."/>
            <person name="Guo W."/>
            <person name="Chen H."/>
            <person name="Chen S."/>
            <person name="Zhou L."/>
            <person name="Zhou L."/>
            <person name="Ni X."/>
            <person name="Tian J."/>
            <person name="Zhou Y."/>
            <person name="Sheng Y."/>
            <person name="Liu T."/>
            <person name="Pan Y."/>
            <person name="Xia L."/>
            <person name="Li J."/>
            <person name="Zhao F."/>
            <person name="Cao W."/>
        </authorList>
    </citation>
    <scope>NUCLEOTIDE SEQUENCE</scope>
    <source>
        <strain evidence="2">Rsan-2018</strain>
        <tissue evidence="2">Larvae</tissue>
    </source>
</reference>
<sequence length="152" mass="16727">MNPFLYFMQIVLVGSTGLSGASVDGKTYGNASTDFTGGACADGFLCHFDGYCDQMYPPPSSTSSKRTTIRDGPSCNFFSGHVSFSPANMNPFLYFMQPRCVPWRIKEPGERSPRNPSHSAVPLMDLIAMCRCVVVFATLEAQEMRSYDCFIA</sequence>
<name>A0A9D4PXF1_RHISA</name>